<dbReference type="Proteomes" id="UP000078200">
    <property type="component" value="Unassembled WGS sequence"/>
</dbReference>
<keyword evidence="1" id="KW-0472">Membrane</keyword>
<dbReference type="EnsemblMetazoa" id="GAUT029488-RA">
    <property type="protein sequence ID" value="GAUT029488-PA"/>
    <property type="gene ID" value="GAUT029488"/>
</dbReference>
<accession>A0A1A9V8Q3</accession>
<feature type="transmembrane region" description="Helical" evidence="1">
    <location>
        <begin position="158"/>
        <end position="175"/>
    </location>
</feature>
<name>A0A1A9V8Q3_GLOAU</name>
<organism evidence="2 3">
    <name type="scientific">Glossina austeni</name>
    <name type="common">Savannah tsetse fly</name>
    <dbReference type="NCBI Taxonomy" id="7395"/>
    <lineage>
        <taxon>Eukaryota</taxon>
        <taxon>Metazoa</taxon>
        <taxon>Ecdysozoa</taxon>
        <taxon>Arthropoda</taxon>
        <taxon>Hexapoda</taxon>
        <taxon>Insecta</taxon>
        <taxon>Pterygota</taxon>
        <taxon>Neoptera</taxon>
        <taxon>Endopterygota</taxon>
        <taxon>Diptera</taxon>
        <taxon>Brachycera</taxon>
        <taxon>Muscomorpha</taxon>
        <taxon>Hippoboscoidea</taxon>
        <taxon>Glossinidae</taxon>
        <taxon>Glossina</taxon>
    </lineage>
</organism>
<proteinExistence type="predicted"/>
<dbReference type="AlphaFoldDB" id="A0A1A9V8Q3"/>
<reference evidence="2" key="1">
    <citation type="submission" date="2020-05" db="UniProtKB">
        <authorList>
            <consortium name="EnsemblMetazoa"/>
        </authorList>
    </citation>
    <scope>IDENTIFICATION</scope>
    <source>
        <strain evidence="2">TTRI</strain>
    </source>
</reference>
<keyword evidence="3" id="KW-1185">Reference proteome</keyword>
<keyword evidence="1" id="KW-0812">Transmembrane</keyword>
<keyword evidence="1" id="KW-1133">Transmembrane helix</keyword>
<protein>
    <submittedName>
        <fullName evidence="2">Uncharacterized protein</fullName>
    </submittedName>
</protein>
<evidence type="ECO:0000313" key="2">
    <source>
        <dbReference type="EnsemblMetazoa" id="GAUT029488-PA"/>
    </source>
</evidence>
<dbReference type="STRING" id="7395.A0A1A9V8Q3"/>
<sequence>MRLKESGPKGDYKVSSEETQYIRTVDSLIASRLSLKVQLQAIHFATAASNSHMINALSNAAAGGAGSSGYGIYGTSASGIGGVAGAGASGVGSGGLLLRCTAQIGDLYQEYKEIELGTPQKDPIPARVTSSGGGFTSFLESYFASSAAPKDFKRTTTIINACFINYMIMYLFSYIRNFYGLR</sequence>
<dbReference type="VEuPathDB" id="VectorBase:GAUT029488"/>
<evidence type="ECO:0000256" key="1">
    <source>
        <dbReference type="SAM" id="Phobius"/>
    </source>
</evidence>
<evidence type="ECO:0000313" key="3">
    <source>
        <dbReference type="Proteomes" id="UP000078200"/>
    </source>
</evidence>